<dbReference type="InterPro" id="IPR000571">
    <property type="entry name" value="Znf_CCCH"/>
</dbReference>
<keyword evidence="3 4" id="KW-0862">Zinc</keyword>
<dbReference type="Pfam" id="PF00642">
    <property type="entry name" value="zf-CCCH"/>
    <property type="match status" value="1"/>
</dbReference>
<feature type="zinc finger region" description="C3H1-type" evidence="4">
    <location>
        <begin position="157"/>
        <end position="185"/>
    </location>
</feature>
<comment type="caution">
    <text evidence="7">The sequence shown here is derived from an EMBL/GenBank/DDBJ whole genome shotgun (WGS) entry which is preliminary data.</text>
</comment>
<evidence type="ECO:0000259" key="6">
    <source>
        <dbReference type="PROSITE" id="PS50103"/>
    </source>
</evidence>
<dbReference type="GO" id="GO:0005634">
    <property type="term" value="C:nucleus"/>
    <property type="evidence" value="ECO:0007669"/>
    <property type="project" value="TreeGrafter"/>
</dbReference>
<dbReference type="SUPFAM" id="SSF90229">
    <property type="entry name" value="CCCH zinc finger"/>
    <property type="match status" value="1"/>
</dbReference>
<dbReference type="Proteomes" id="UP000751190">
    <property type="component" value="Unassembled WGS sequence"/>
</dbReference>
<evidence type="ECO:0000256" key="1">
    <source>
        <dbReference type="ARBA" id="ARBA00022723"/>
    </source>
</evidence>
<accession>A0A8J6CI76</accession>
<evidence type="ECO:0000256" key="3">
    <source>
        <dbReference type="ARBA" id="ARBA00022833"/>
    </source>
</evidence>
<feature type="domain" description="C3H1-type" evidence="6">
    <location>
        <begin position="157"/>
        <end position="185"/>
    </location>
</feature>
<dbReference type="PANTHER" id="PTHR46156:SF1">
    <property type="entry name" value="ZINC FINGER CCCH DOMAIN-CONTAINING PROTEIN 3"/>
    <property type="match status" value="1"/>
</dbReference>
<proteinExistence type="predicted"/>
<feature type="domain" description="C3H1-type" evidence="6">
    <location>
        <begin position="197"/>
        <end position="224"/>
    </location>
</feature>
<dbReference type="PANTHER" id="PTHR46156">
    <property type="entry name" value="CCCH ZINGC FINGER"/>
    <property type="match status" value="1"/>
</dbReference>
<dbReference type="OrthoDB" id="410307at2759"/>
<evidence type="ECO:0000256" key="4">
    <source>
        <dbReference type="PROSITE-ProRule" id="PRU00723"/>
    </source>
</evidence>
<feature type="zinc finger region" description="C3H1-type" evidence="4">
    <location>
        <begin position="11"/>
        <end position="36"/>
    </location>
</feature>
<dbReference type="Gene3D" id="4.10.1000.10">
    <property type="entry name" value="Zinc finger, CCCH-type"/>
    <property type="match status" value="2"/>
</dbReference>
<dbReference type="OMA" id="QEGRCAN"/>
<name>A0A8J6CI76_DIALT</name>
<evidence type="ECO:0000256" key="2">
    <source>
        <dbReference type="ARBA" id="ARBA00022771"/>
    </source>
</evidence>
<dbReference type="GO" id="GO:0008270">
    <property type="term" value="F:zinc ion binding"/>
    <property type="evidence" value="ECO:0007669"/>
    <property type="project" value="UniProtKB-KW"/>
</dbReference>
<dbReference type="EMBL" id="JAGTXO010000001">
    <property type="protein sequence ID" value="KAG8471065.1"/>
    <property type="molecule type" value="Genomic_DNA"/>
</dbReference>
<evidence type="ECO:0000313" key="8">
    <source>
        <dbReference type="Proteomes" id="UP000751190"/>
    </source>
</evidence>
<feature type="domain" description="C3H1-type" evidence="6">
    <location>
        <begin position="11"/>
        <end position="36"/>
    </location>
</feature>
<dbReference type="SMART" id="SM00356">
    <property type="entry name" value="ZnF_C3H1"/>
    <property type="match status" value="4"/>
</dbReference>
<dbReference type="AlphaFoldDB" id="A0A8J6CI76"/>
<protein>
    <recommendedName>
        <fullName evidence="6">C3H1-type domain-containing protein</fullName>
    </recommendedName>
</protein>
<reference evidence="7" key="1">
    <citation type="submission" date="2021-05" db="EMBL/GenBank/DDBJ databases">
        <title>The genome of the haptophyte Pavlova lutheri (Diacronema luteri, Pavlovales) - a model for lipid biosynthesis in eukaryotic algae.</title>
        <authorList>
            <person name="Hulatt C.J."/>
            <person name="Posewitz M.C."/>
        </authorList>
    </citation>
    <scope>NUCLEOTIDE SEQUENCE</scope>
    <source>
        <strain evidence="7">NIVA-4/92</strain>
    </source>
</reference>
<feature type="zinc finger region" description="C3H1-type" evidence="4">
    <location>
        <begin position="197"/>
        <end position="224"/>
    </location>
</feature>
<keyword evidence="2 4" id="KW-0863">Zinc-finger</keyword>
<feature type="region of interest" description="Disordered" evidence="5">
    <location>
        <begin position="251"/>
        <end position="282"/>
    </location>
</feature>
<gene>
    <name evidence="7" type="ORF">KFE25_009486</name>
</gene>
<evidence type="ECO:0000313" key="7">
    <source>
        <dbReference type="EMBL" id="KAG8471065.1"/>
    </source>
</evidence>
<sequence length="282" mass="28822">MVESGSRRVVNSKPPCRFFQEGRCANPACTFRHVPHTDTDPASGRPTCGASAGTHAGSRRVVRGAPLVAGSVEGLLGGGEADRAAGQPAETGRAAAADAKPARARASIAPIVALAGLDVASAAMAQIAGRQVLQPRASARGGAAAGARADLDASDPTATAAPCRFFCRTGSCERGDGCKYAHDADRVALCRAFLAGNRSAPPCADFAHGYCARGLRCTDQHLLACEDWASSGTCARGDECPLRRTHRLPDAGARKRARVAPGPRPQACEPPSALGGEAGVHP</sequence>
<dbReference type="PROSITE" id="PS50103">
    <property type="entry name" value="ZF_C3H1"/>
    <property type="match status" value="3"/>
</dbReference>
<keyword evidence="1 4" id="KW-0479">Metal-binding</keyword>
<organism evidence="7 8">
    <name type="scientific">Diacronema lutheri</name>
    <name type="common">Unicellular marine alga</name>
    <name type="synonym">Monochrysis lutheri</name>
    <dbReference type="NCBI Taxonomy" id="2081491"/>
    <lineage>
        <taxon>Eukaryota</taxon>
        <taxon>Haptista</taxon>
        <taxon>Haptophyta</taxon>
        <taxon>Pavlovophyceae</taxon>
        <taxon>Pavlovales</taxon>
        <taxon>Pavlovaceae</taxon>
        <taxon>Diacronema</taxon>
    </lineage>
</organism>
<dbReference type="Pfam" id="PF14608">
    <property type="entry name" value="zf-CCCH_2"/>
    <property type="match status" value="1"/>
</dbReference>
<dbReference type="InterPro" id="IPR036855">
    <property type="entry name" value="Znf_CCCH_sf"/>
</dbReference>
<feature type="region of interest" description="Disordered" evidence="5">
    <location>
        <begin position="78"/>
        <end position="98"/>
    </location>
</feature>
<evidence type="ECO:0000256" key="5">
    <source>
        <dbReference type="SAM" id="MobiDB-lite"/>
    </source>
</evidence>
<keyword evidence="8" id="KW-1185">Reference proteome</keyword>